<evidence type="ECO:0000256" key="2">
    <source>
        <dbReference type="SAM" id="MobiDB-lite"/>
    </source>
</evidence>
<proteinExistence type="predicted"/>
<feature type="region of interest" description="Disordered" evidence="2">
    <location>
        <begin position="69"/>
        <end position="94"/>
    </location>
</feature>
<dbReference type="EMBL" id="ACLL01000051">
    <property type="protein sequence ID" value="EEW53055.1"/>
    <property type="molecule type" value="Genomic_DNA"/>
</dbReference>
<reference evidence="5 7" key="2">
    <citation type="journal article" date="2015" name="Genome Announc.">
        <title>Expanding the biotechnology potential of lactobacilli through comparative genomics of 213 strains and associated genera.</title>
        <authorList>
            <person name="Sun Z."/>
            <person name="Harris H.M."/>
            <person name="McCann A."/>
            <person name="Guo C."/>
            <person name="Argimon S."/>
            <person name="Zhang W."/>
            <person name="Yang X."/>
            <person name="Jeffery I.B."/>
            <person name="Cooney J.C."/>
            <person name="Kagawa T.F."/>
            <person name="Liu W."/>
            <person name="Song Y."/>
            <person name="Salvetti E."/>
            <person name="Wrobel A."/>
            <person name="Rasinkangas P."/>
            <person name="Parkhill J."/>
            <person name="Rea M.C."/>
            <person name="O'Sullivan O."/>
            <person name="Ritari J."/>
            <person name="Douillard F.P."/>
            <person name="Paul Ross R."/>
            <person name="Yang R."/>
            <person name="Briner A.E."/>
            <person name="Felis G.E."/>
            <person name="de Vos W.M."/>
            <person name="Barrangou R."/>
            <person name="Klaenhammer T.R."/>
            <person name="Caufield P.W."/>
            <person name="Cui Y."/>
            <person name="Zhang H."/>
            <person name="O'Toole P.W."/>
        </authorList>
    </citation>
    <scope>NUCLEOTIDE SEQUENCE [LARGE SCALE GENOMIC DNA]</scope>
    <source>
        <strain evidence="5 7">DSM 16041</strain>
    </source>
</reference>
<feature type="compositionally biased region" description="Basic and acidic residues" evidence="2">
    <location>
        <begin position="80"/>
        <end position="94"/>
    </location>
</feature>
<name>C8P8Y4_9LACO</name>
<evidence type="ECO:0000256" key="1">
    <source>
        <dbReference type="ARBA" id="ARBA00004328"/>
    </source>
</evidence>
<dbReference type="NCBIfam" id="TIGR01554">
    <property type="entry name" value="major_cap_HK97"/>
    <property type="match status" value="1"/>
</dbReference>
<evidence type="ECO:0000313" key="7">
    <source>
        <dbReference type="Proteomes" id="UP000051883"/>
    </source>
</evidence>
<dbReference type="Proteomes" id="UP000051883">
    <property type="component" value="Unassembled WGS sequence"/>
</dbReference>
<evidence type="ECO:0000259" key="3">
    <source>
        <dbReference type="Pfam" id="PF05065"/>
    </source>
</evidence>
<dbReference type="Pfam" id="PF05065">
    <property type="entry name" value="Phage_capsid"/>
    <property type="match status" value="1"/>
</dbReference>
<sequence>MFKEKLKELLAKKDGKRAVINEKTQEMRNLLSNEDATEDDLKKAKSLRSDIAKAEDEVRSLEEDIKLYRAAEKGTPAPDGGHKGEGRGTEPGAEEEKRAFNAYLHQETRDDASGITSSDAAVTIPESIQYNPESEVKTVTDLSQFVQVFNATTASGSYPILKKATAKMNTVEELAKNPALAKPEFIQVAWKIRTYRGAIPISQESIDDSAVDLTGLVGRNANEQSLNTKNAAISEILKTFTAKTVDASKAIDDLKKIWNVDLDVAYNKMIIASQSFFNWLDTLKDKNGRYLLQDSITSPSGKAVSGINVAVVEDDLLGAHGEAHAFVGDPYRAVVLANRKDLQVRWVDNEVYGQYLQAVLRMDAKQADANAGYFVTVPVETPSK</sequence>
<dbReference type="STRING" id="525309.HMPREF0494_1778"/>
<evidence type="ECO:0000313" key="6">
    <source>
        <dbReference type="Proteomes" id="UP000003675"/>
    </source>
</evidence>
<accession>C8P8Y4</accession>
<gene>
    <name evidence="5" type="ORF">FC31_GL001502</name>
    <name evidence="4" type="ORF">HMPREF0494_1778</name>
</gene>
<dbReference type="SUPFAM" id="SSF56563">
    <property type="entry name" value="Major capsid protein gp5"/>
    <property type="match status" value="1"/>
</dbReference>
<dbReference type="AlphaFoldDB" id="C8P8Y4"/>
<keyword evidence="7" id="KW-1185">Reference proteome</keyword>
<dbReference type="HOGENOM" id="CLU_029522_0_0_9"/>
<comment type="subcellular location">
    <subcellularLocation>
        <location evidence="1">Virion</location>
    </subcellularLocation>
</comment>
<reference evidence="4 6" key="1">
    <citation type="submission" date="2009-09" db="EMBL/GenBank/DDBJ databases">
        <authorList>
            <person name="Qin X."/>
            <person name="Bachman B."/>
            <person name="Battles P."/>
            <person name="Bell A."/>
            <person name="Bess C."/>
            <person name="Bickham C."/>
            <person name="Chaboub L."/>
            <person name="Chen D."/>
            <person name="Coyle M."/>
            <person name="Deiros D.R."/>
            <person name="Dinh H."/>
            <person name="Forbes L."/>
            <person name="Fowler G."/>
            <person name="Francisco L."/>
            <person name="Fu Q."/>
            <person name="Gubbala S."/>
            <person name="Hale W."/>
            <person name="Han Y."/>
            <person name="Hemphill L."/>
            <person name="Highlander S.K."/>
            <person name="Hirani K."/>
            <person name="Hogues M."/>
            <person name="Jackson L."/>
            <person name="Jakkamsetti A."/>
            <person name="Javaid M."/>
            <person name="Jiang H."/>
            <person name="Korchina V."/>
            <person name="Kovar C."/>
            <person name="Lara F."/>
            <person name="Lee S."/>
            <person name="Mata R."/>
            <person name="Mathew T."/>
            <person name="Moen C."/>
            <person name="Morales K."/>
            <person name="Munidasa M."/>
            <person name="Nazareth L."/>
            <person name="Ngo R."/>
            <person name="Nguyen L."/>
            <person name="Okwuonu G."/>
            <person name="Ongeri F."/>
            <person name="Patil S."/>
            <person name="Petrosino J."/>
            <person name="Pham C."/>
            <person name="Pham P."/>
            <person name="Pu L.-L."/>
            <person name="Puazo M."/>
            <person name="Raj R."/>
            <person name="Reid J."/>
            <person name="Rouhana J."/>
            <person name="Saada N."/>
            <person name="Shang Y."/>
            <person name="Simmons D."/>
            <person name="Thornton R."/>
            <person name="Warren J."/>
            <person name="Weissenberger G."/>
            <person name="Zhang J."/>
            <person name="Zhang L."/>
            <person name="Zhou C."/>
            <person name="Zhu D."/>
            <person name="Muzny D."/>
            <person name="Worley K."/>
            <person name="Gibbs R."/>
        </authorList>
    </citation>
    <scope>NUCLEOTIDE SEQUENCE [LARGE SCALE GENOMIC DNA]</scope>
    <source>
        <strain evidence="4 6">DSM 16041</strain>
    </source>
</reference>
<evidence type="ECO:0000313" key="5">
    <source>
        <dbReference type="EMBL" id="KRK60434.1"/>
    </source>
</evidence>
<organism evidence="4 6">
    <name type="scientific">Limosilactobacillus antri DSM 16041</name>
    <dbReference type="NCBI Taxonomy" id="525309"/>
    <lineage>
        <taxon>Bacteria</taxon>
        <taxon>Bacillati</taxon>
        <taxon>Bacillota</taxon>
        <taxon>Bacilli</taxon>
        <taxon>Lactobacillales</taxon>
        <taxon>Lactobacillaceae</taxon>
        <taxon>Limosilactobacillus</taxon>
    </lineage>
</organism>
<comment type="caution">
    <text evidence="4">The sequence shown here is derived from an EMBL/GenBank/DDBJ whole genome shotgun (WGS) entry which is preliminary data.</text>
</comment>
<dbReference type="OrthoDB" id="85826at2"/>
<dbReference type="InterPro" id="IPR024455">
    <property type="entry name" value="Phage_capsid"/>
</dbReference>
<evidence type="ECO:0000313" key="4">
    <source>
        <dbReference type="EMBL" id="EEW53055.1"/>
    </source>
</evidence>
<dbReference type="EMBL" id="AZDK01000004">
    <property type="protein sequence ID" value="KRK60434.1"/>
    <property type="molecule type" value="Genomic_DNA"/>
</dbReference>
<dbReference type="RefSeq" id="WP_007123324.1">
    <property type="nucleotide sequence ID" value="NZ_AZDK01000004.1"/>
</dbReference>
<dbReference type="InterPro" id="IPR054612">
    <property type="entry name" value="Phage_capsid-like_C"/>
</dbReference>
<protein>
    <submittedName>
        <fullName evidence="4">Phage major capsid protein, HK97 family</fullName>
    </submittedName>
    <submittedName>
        <fullName evidence="5">Phage protein</fullName>
    </submittedName>
</protein>
<dbReference type="eggNOG" id="COG4653">
    <property type="taxonomic scope" value="Bacteria"/>
</dbReference>
<feature type="domain" description="Phage capsid-like C-terminal" evidence="3">
    <location>
        <begin position="121"/>
        <end position="350"/>
    </location>
</feature>
<dbReference type="Proteomes" id="UP000003675">
    <property type="component" value="Unassembled WGS sequence"/>
</dbReference>
<dbReference type="PATRIC" id="fig|525309.8.peg.1534"/>